<evidence type="ECO:0000313" key="2">
    <source>
        <dbReference type="Proteomes" id="UP000201640"/>
    </source>
</evidence>
<gene>
    <name evidence="1" type="ORF">Moumou_00855</name>
</gene>
<dbReference type="KEGG" id="vg:14446109"/>
<accession>L7RGV3</accession>
<dbReference type="InterPro" id="IPR036770">
    <property type="entry name" value="Ankyrin_rpt-contain_sf"/>
</dbReference>
<proteinExistence type="predicted"/>
<dbReference type="PROSITE" id="PS51257">
    <property type="entry name" value="PROKAR_LIPOPROTEIN"/>
    <property type="match status" value="1"/>
</dbReference>
<reference evidence="1 2" key="1">
    <citation type="journal article" date="2012" name="Genome Biol. Evol.">
        <title>Related Giant Viruses in Distant Locations and Different Habitats: Acanthamoeba polyphaga moumouvirus Represents a Third Lineage of the Mimiviridae That Is Close to the Megavirus Lineage.</title>
        <authorList>
            <person name="Yoosuf N."/>
            <person name="Yutin N."/>
            <person name="Colson P."/>
            <person name="Shabalina S.A."/>
            <person name="Pagnier I."/>
            <person name="Robert C."/>
            <person name="Azza S."/>
            <person name="Klose T."/>
            <person name="Wong J."/>
            <person name="Rossmann M.G."/>
            <person name="La Scola B."/>
            <person name="Raoult D."/>
            <person name="Koonin E.V."/>
        </authorList>
    </citation>
    <scope>NUCLEOTIDE SEQUENCE [LARGE SCALE GENOMIC DNA]</scope>
    <source>
        <strain evidence="1 2">M10A</strain>
    </source>
</reference>
<dbReference type="EMBL" id="JX962719">
    <property type="protein sequence ID" value="AGC02370.1"/>
    <property type="molecule type" value="Genomic_DNA"/>
</dbReference>
<name>L7RGV3_9VIRU</name>
<dbReference type="GeneID" id="14446109"/>
<dbReference type="Gene3D" id="1.25.40.20">
    <property type="entry name" value="Ankyrin repeat-containing domain"/>
    <property type="match status" value="1"/>
</dbReference>
<sequence length="100" mass="11313">MNKLFGYVNHRSNNGMTSLMLACKLSKHDNRIGMVNTLLNNHADPFLTNNDGKTALDLAREGDNEKTCELLEFYQNSLYEGDPSLPKKLVEDIFGKEFDS</sequence>
<dbReference type="SMART" id="SM00248">
    <property type="entry name" value="ANK"/>
    <property type="match status" value="2"/>
</dbReference>
<dbReference type="RefSeq" id="YP_007354806.1">
    <property type="nucleotide sequence ID" value="NC_020104.1"/>
</dbReference>
<evidence type="ECO:0000313" key="1">
    <source>
        <dbReference type="EMBL" id="AGC02370.1"/>
    </source>
</evidence>
<protein>
    <submittedName>
        <fullName evidence="1">Ankyrin repeat protein</fullName>
    </submittedName>
</protein>
<dbReference type="Proteomes" id="UP000201640">
    <property type="component" value="Segment"/>
</dbReference>
<dbReference type="InterPro" id="IPR002110">
    <property type="entry name" value="Ankyrin_rpt"/>
</dbReference>
<keyword evidence="2" id="KW-1185">Reference proteome</keyword>
<organism evidence="1 2">
    <name type="scientific">Acanthamoeba polyphaga moumouvirus</name>
    <dbReference type="NCBI Taxonomy" id="1269028"/>
    <lineage>
        <taxon>Viruses</taxon>
        <taxon>Varidnaviria</taxon>
        <taxon>Bamfordvirae</taxon>
        <taxon>Nucleocytoviricota</taxon>
        <taxon>Megaviricetes</taxon>
        <taxon>Imitervirales</taxon>
        <taxon>Mimiviridae</taxon>
        <taxon>Megamimivirinae</taxon>
        <taxon>Moumouvirus</taxon>
    </lineage>
</organism>
<dbReference type="SUPFAM" id="SSF48403">
    <property type="entry name" value="Ankyrin repeat"/>
    <property type="match status" value="1"/>
</dbReference>
<dbReference type="Pfam" id="PF13857">
    <property type="entry name" value="Ank_5"/>
    <property type="match status" value="1"/>
</dbReference>